<evidence type="ECO:0000256" key="3">
    <source>
        <dbReference type="ARBA" id="ARBA00022691"/>
    </source>
</evidence>
<dbReference type="PROSITE" id="PS01231">
    <property type="entry name" value="TRMA_2"/>
    <property type="match status" value="1"/>
</dbReference>
<dbReference type="InterPro" id="IPR030390">
    <property type="entry name" value="MeTrfase_TrmA_AS"/>
</dbReference>
<keyword evidence="2 4" id="KW-0808">Transferase</keyword>
<dbReference type="InterPro" id="IPR010280">
    <property type="entry name" value="U5_MeTrfase_fam"/>
</dbReference>
<dbReference type="PANTHER" id="PTHR11061:SF30">
    <property type="entry name" value="TRNA (URACIL(54)-C(5))-METHYLTRANSFERASE"/>
    <property type="match status" value="1"/>
</dbReference>
<dbReference type="OrthoDB" id="9804590at2"/>
<feature type="binding site" evidence="4">
    <location>
        <position position="313"/>
    </location>
    <ligand>
        <name>S-adenosyl-L-methionine</name>
        <dbReference type="ChEBI" id="CHEBI:59789"/>
    </ligand>
</feature>
<dbReference type="PANTHER" id="PTHR11061">
    <property type="entry name" value="RNA M5U METHYLTRANSFERASE"/>
    <property type="match status" value="1"/>
</dbReference>
<comment type="similarity">
    <text evidence="4">Belongs to the class I-like SAM-binding methyltransferase superfamily. RNA M5U methyltransferase family.</text>
</comment>
<feature type="binding site" evidence="4">
    <location>
        <position position="334"/>
    </location>
    <ligand>
        <name>S-adenosyl-L-methionine</name>
        <dbReference type="ChEBI" id="CHEBI:59789"/>
    </ligand>
</feature>
<dbReference type="GO" id="GO:0006396">
    <property type="term" value="P:RNA processing"/>
    <property type="evidence" value="ECO:0007669"/>
    <property type="project" value="InterPro"/>
</dbReference>
<dbReference type="EMBL" id="CM001368">
    <property type="protein sequence ID" value="EHJ48008.1"/>
    <property type="molecule type" value="Genomic_DNA"/>
</dbReference>
<sequence>MDIREGMELELAVDRLAFGGKGVARQDGLVVFVDRGLPGATVRAKVERVRKGFAEAVAVETLSPSPAAVAPECPHFGVCGGCDWQDLDYGAQRFWKREQVAETLARLAGLPDVPVAETVPSPKTYEYRNKMEFAFAGKLHLGLHERRRPGRVLDIATCRLMPPWVSQVLAFVRDRCAATGLAAFDARSGKGVWRHLVLRQSAATGARLAHLITGPARGAGDAAHQIGEALLAAFPEVTGFVHSVRRAPAAIAQGERQVFALGVDYLEEQVGPSRLHVSADAFAQTNTEAAAGLYALVAAAAGSAPDGVAWDLYCGCGGITLALAPHFGTVFGLESDKRAVADAVKSAELSNVANCIFKAGDAATALSDLAATHPAVVVLDPPRSGAAPEVLSALLDAAPKKIVYVSCNPGTLARDLKILGDLYAVTRVTPVDMFPQTAHIEAVAELERR</sequence>
<feature type="binding site" evidence="4">
    <location>
        <position position="284"/>
    </location>
    <ligand>
        <name>S-adenosyl-L-methionine</name>
        <dbReference type="ChEBI" id="CHEBI:59789"/>
    </ligand>
</feature>
<dbReference type="Gene3D" id="2.40.50.1070">
    <property type="match status" value="1"/>
</dbReference>
<keyword evidence="3 4" id="KW-0949">S-adenosyl-L-methionine</keyword>
<dbReference type="PROSITE" id="PS50926">
    <property type="entry name" value="TRAM"/>
    <property type="match status" value="1"/>
</dbReference>
<keyword evidence="1 4" id="KW-0489">Methyltransferase</keyword>
<name>G7Q6S3_9BACT</name>
<gene>
    <name evidence="7" type="ORF">DFW101_2002</name>
</gene>
<feature type="active site" evidence="5">
    <location>
        <position position="407"/>
    </location>
</feature>
<evidence type="ECO:0000256" key="5">
    <source>
        <dbReference type="PROSITE-ProRule" id="PRU10015"/>
    </source>
</evidence>
<evidence type="ECO:0000256" key="2">
    <source>
        <dbReference type="ARBA" id="ARBA00022679"/>
    </source>
</evidence>
<evidence type="ECO:0000313" key="8">
    <source>
        <dbReference type="Proteomes" id="UP000004662"/>
    </source>
</evidence>
<evidence type="ECO:0000313" key="7">
    <source>
        <dbReference type="EMBL" id="EHJ48008.1"/>
    </source>
</evidence>
<dbReference type="GO" id="GO:0008173">
    <property type="term" value="F:RNA methyltransferase activity"/>
    <property type="evidence" value="ECO:0007669"/>
    <property type="project" value="InterPro"/>
</dbReference>
<dbReference type="SUPFAM" id="SSF53335">
    <property type="entry name" value="S-adenosyl-L-methionine-dependent methyltransferases"/>
    <property type="match status" value="1"/>
</dbReference>
<dbReference type="HOGENOM" id="CLU_014689_7_2_7"/>
<dbReference type="PROSITE" id="PS51687">
    <property type="entry name" value="SAM_MT_RNA_M5U"/>
    <property type="match status" value="1"/>
</dbReference>
<feature type="domain" description="TRAM" evidence="6">
    <location>
        <begin position="2"/>
        <end position="60"/>
    </location>
</feature>
<dbReference type="NCBIfam" id="TIGR00479">
    <property type="entry name" value="rumA"/>
    <property type="match status" value="1"/>
</dbReference>
<dbReference type="GO" id="GO:0009451">
    <property type="term" value="P:RNA modification"/>
    <property type="evidence" value="ECO:0007669"/>
    <property type="project" value="UniProtKB-ARBA"/>
</dbReference>
<protein>
    <submittedName>
        <fullName evidence="7">RNA methyltransferase, TrmA family</fullName>
    </submittedName>
</protein>
<dbReference type="InterPro" id="IPR030391">
    <property type="entry name" value="MeTrfase_TrmA_CS"/>
</dbReference>
<dbReference type="InterPro" id="IPR002792">
    <property type="entry name" value="TRAM_dom"/>
</dbReference>
<dbReference type="AlphaFoldDB" id="G7Q6S3"/>
<organism evidence="7 8">
    <name type="scientific">Solidesulfovibrio carbinoliphilus subsp. oakridgensis</name>
    <dbReference type="NCBI Taxonomy" id="694327"/>
    <lineage>
        <taxon>Bacteria</taxon>
        <taxon>Pseudomonadati</taxon>
        <taxon>Thermodesulfobacteriota</taxon>
        <taxon>Desulfovibrionia</taxon>
        <taxon>Desulfovibrionales</taxon>
        <taxon>Desulfovibrionaceae</taxon>
        <taxon>Solidesulfovibrio</taxon>
    </lineage>
</organism>
<proteinExistence type="inferred from homology"/>
<dbReference type="InterPro" id="IPR029063">
    <property type="entry name" value="SAM-dependent_MTases_sf"/>
</dbReference>
<dbReference type="PROSITE" id="PS01230">
    <property type="entry name" value="TRMA_1"/>
    <property type="match status" value="1"/>
</dbReference>
<evidence type="ECO:0000256" key="4">
    <source>
        <dbReference type="PROSITE-ProRule" id="PRU01024"/>
    </source>
</evidence>
<feature type="active site" description="Nucleophile" evidence="4">
    <location>
        <position position="407"/>
    </location>
</feature>
<dbReference type="Proteomes" id="UP000004662">
    <property type="component" value="Chromosome"/>
</dbReference>
<dbReference type="GO" id="GO:0008757">
    <property type="term" value="F:S-adenosylmethionine-dependent methyltransferase activity"/>
    <property type="evidence" value="ECO:0007669"/>
    <property type="project" value="UniProtKB-ARBA"/>
</dbReference>
<reference evidence="8" key="1">
    <citation type="journal article" date="2015" name="Genome Announc.">
        <title>High-Quality Draft Genome Sequence of Desulfovibrio carbinoliphilus FW-101-2B, an Organic Acid-Oxidizing Sulfate-Reducing Bacterium Isolated from Uranium(VI)-Contaminated Groundwater.</title>
        <authorList>
            <person name="Ramsay B.D."/>
            <person name="Hwang C."/>
            <person name="Woo H.L."/>
            <person name="Carroll S.L."/>
            <person name="Lucas S."/>
            <person name="Han J."/>
            <person name="Lapidus A.L."/>
            <person name="Cheng J.F."/>
            <person name="Goodwin L.A."/>
            <person name="Pitluck S."/>
            <person name="Peters L."/>
            <person name="Chertkov O."/>
            <person name="Held B."/>
            <person name="Detter J.C."/>
            <person name="Han C.S."/>
            <person name="Tapia R."/>
            <person name="Land M.L."/>
            <person name="Hauser L.J."/>
            <person name="Kyrpides N.C."/>
            <person name="Ivanova N.N."/>
            <person name="Mikhailova N."/>
            <person name="Pagani I."/>
            <person name="Woyke T."/>
            <person name="Arkin A.P."/>
            <person name="Dehal P."/>
            <person name="Chivian D."/>
            <person name="Criddle C.S."/>
            <person name="Wu W."/>
            <person name="Chakraborty R."/>
            <person name="Hazen T.C."/>
            <person name="Fields M.W."/>
        </authorList>
    </citation>
    <scope>NUCLEOTIDE SEQUENCE [LARGE SCALE GENOMIC DNA]</scope>
    <source>
        <strain evidence="8">FW-101-2B</strain>
    </source>
</reference>
<accession>G7Q6S3</accession>
<dbReference type="InterPro" id="IPR012340">
    <property type="entry name" value="NA-bd_OB-fold"/>
</dbReference>
<dbReference type="STRING" id="694327.DFW101_2002"/>
<dbReference type="eggNOG" id="COG2265">
    <property type="taxonomic scope" value="Bacteria"/>
</dbReference>
<dbReference type="SUPFAM" id="SSF50249">
    <property type="entry name" value="Nucleic acid-binding proteins"/>
    <property type="match status" value="1"/>
</dbReference>
<dbReference type="GO" id="GO:0032259">
    <property type="term" value="P:methylation"/>
    <property type="evidence" value="ECO:0007669"/>
    <property type="project" value="UniProtKB-KW"/>
</dbReference>
<evidence type="ECO:0000259" key="6">
    <source>
        <dbReference type="PROSITE" id="PS50926"/>
    </source>
</evidence>
<feature type="binding site" evidence="4">
    <location>
        <position position="380"/>
    </location>
    <ligand>
        <name>S-adenosyl-L-methionine</name>
        <dbReference type="ChEBI" id="CHEBI:59789"/>
    </ligand>
</feature>
<dbReference type="Pfam" id="PF01938">
    <property type="entry name" value="TRAM"/>
    <property type="match status" value="1"/>
</dbReference>
<evidence type="ECO:0000256" key="1">
    <source>
        <dbReference type="ARBA" id="ARBA00022603"/>
    </source>
</evidence>
<keyword evidence="8" id="KW-1185">Reference proteome</keyword>
<dbReference type="Pfam" id="PF05958">
    <property type="entry name" value="tRNA_U5-meth_tr"/>
    <property type="match status" value="1"/>
</dbReference>
<dbReference type="CDD" id="cd02440">
    <property type="entry name" value="AdoMet_MTases"/>
    <property type="match status" value="1"/>
</dbReference>
<dbReference type="Gene3D" id="2.40.50.140">
    <property type="entry name" value="Nucleic acid-binding proteins"/>
    <property type="match status" value="1"/>
</dbReference>
<dbReference type="RefSeq" id="WP_009181393.1">
    <property type="nucleotide sequence ID" value="NZ_CM001368.1"/>
</dbReference>
<dbReference type="Gene3D" id="3.40.50.150">
    <property type="entry name" value="Vaccinia Virus protein VP39"/>
    <property type="match status" value="1"/>
</dbReference>